<evidence type="ECO:0000313" key="1">
    <source>
        <dbReference type="EMBL" id="GHH57424.1"/>
    </source>
</evidence>
<reference evidence="2" key="1">
    <citation type="journal article" date="2019" name="Int. J. Syst. Evol. Microbiol.">
        <title>The Global Catalogue of Microorganisms (GCM) 10K type strain sequencing project: providing services to taxonomists for standard genome sequencing and annotation.</title>
        <authorList>
            <consortium name="The Broad Institute Genomics Platform"/>
            <consortium name="The Broad Institute Genome Sequencing Center for Infectious Disease"/>
            <person name="Wu L."/>
            <person name="Ma J."/>
        </authorList>
    </citation>
    <scope>NUCLEOTIDE SEQUENCE [LARGE SCALE GENOMIC DNA]</scope>
    <source>
        <strain evidence="2">CGMCC 4.7367</strain>
    </source>
</reference>
<organism evidence="1 2">
    <name type="scientific">Lentzea cavernae</name>
    <dbReference type="NCBI Taxonomy" id="2020703"/>
    <lineage>
        <taxon>Bacteria</taxon>
        <taxon>Bacillati</taxon>
        <taxon>Actinomycetota</taxon>
        <taxon>Actinomycetes</taxon>
        <taxon>Pseudonocardiales</taxon>
        <taxon>Pseudonocardiaceae</taxon>
        <taxon>Lentzea</taxon>
    </lineage>
</organism>
<evidence type="ECO:0000313" key="2">
    <source>
        <dbReference type="Proteomes" id="UP000605568"/>
    </source>
</evidence>
<protein>
    <recommendedName>
        <fullName evidence="3">Competence protein CoiA-like family protein</fullName>
    </recommendedName>
</protein>
<keyword evidence="2" id="KW-1185">Reference proteome</keyword>
<comment type="caution">
    <text evidence="1">The sequence shown here is derived from an EMBL/GenBank/DDBJ whole genome shotgun (WGS) entry which is preliminary data.</text>
</comment>
<gene>
    <name evidence="1" type="ORF">GCM10017774_76890</name>
</gene>
<dbReference type="Proteomes" id="UP000605568">
    <property type="component" value="Unassembled WGS sequence"/>
</dbReference>
<dbReference type="RefSeq" id="WP_191304329.1">
    <property type="nucleotide sequence ID" value="NZ_BNAR01000018.1"/>
</dbReference>
<sequence>MNPEARMNPEGTRVALRFSGERYWTAYEGKGYFEKFLTDEDLATWIVLAAPRHVERVTCPWCGRNGRALDERGRIRWHFAHTPGFYTDRCQGTGRLPSDYRAAPGGV</sequence>
<proteinExistence type="predicted"/>
<name>A0ABQ3MSG3_9PSEU</name>
<dbReference type="EMBL" id="BNAR01000018">
    <property type="protein sequence ID" value="GHH57424.1"/>
    <property type="molecule type" value="Genomic_DNA"/>
</dbReference>
<evidence type="ECO:0008006" key="3">
    <source>
        <dbReference type="Google" id="ProtNLM"/>
    </source>
</evidence>
<accession>A0ABQ3MSG3</accession>